<dbReference type="RefSeq" id="WP_092701810.1">
    <property type="nucleotide sequence ID" value="NZ_FNFC01000006.1"/>
</dbReference>
<dbReference type="OrthoDB" id="217868at2157"/>
<evidence type="ECO:0000313" key="2">
    <source>
        <dbReference type="EMBL" id="SDJ61138.1"/>
    </source>
</evidence>
<organism evidence="2 3">
    <name type="scientific">Halovenus aranensis</name>
    <dbReference type="NCBI Taxonomy" id="890420"/>
    <lineage>
        <taxon>Archaea</taxon>
        <taxon>Methanobacteriati</taxon>
        <taxon>Methanobacteriota</taxon>
        <taxon>Stenosarchaea group</taxon>
        <taxon>Halobacteria</taxon>
        <taxon>Halobacteriales</taxon>
        <taxon>Haloarculaceae</taxon>
        <taxon>Halovenus</taxon>
    </lineage>
</organism>
<feature type="region of interest" description="Disordered" evidence="1">
    <location>
        <begin position="72"/>
        <end position="95"/>
    </location>
</feature>
<name>A0A1G8V4Y5_9EURY</name>
<gene>
    <name evidence="2" type="ORF">SAMN05216226_1061</name>
</gene>
<proteinExistence type="predicted"/>
<dbReference type="AlphaFoldDB" id="A0A1G8V4Y5"/>
<keyword evidence="3" id="KW-1185">Reference proteome</keyword>
<sequence>MDDELSLQETSLTERIVLLAIVAAERRDETPVASVDIRSHCLELVEEAETEQVSTPGESDIMRALSVLGTEPYVDERQHEHSPTGKGRPQYGLSA</sequence>
<reference evidence="2 3" key="1">
    <citation type="submission" date="2016-10" db="EMBL/GenBank/DDBJ databases">
        <authorList>
            <person name="de Groot N.N."/>
        </authorList>
    </citation>
    <scope>NUCLEOTIDE SEQUENCE [LARGE SCALE GENOMIC DNA]</scope>
    <source>
        <strain evidence="2 3">IBRC-M10015</strain>
    </source>
</reference>
<feature type="non-terminal residue" evidence="2">
    <location>
        <position position="95"/>
    </location>
</feature>
<dbReference type="Proteomes" id="UP000198856">
    <property type="component" value="Unassembled WGS sequence"/>
</dbReference>
<dbReference type="EMBL" id="FNFC01000006">
    <property type="protein sequence ID" value="SDJ61138.1"/>
    <property type="molecule type" value="Genomic_DNA"/>
</dbReference>
<evidence type="ECO:0000256" key="1">
    <source>
        <dbReference type="SAM" id="MobiDB-lite"/>
    </source>
</evidence>
<feature type="compositionally biased region" description="Basic and acidic residues" evidence="1">
    <location>
        <begin position="74"/>
        <end position="83"/>
    </location>
</feature>
<protein>
    <submittedName>
        <fullName evidence="2">Uncharacterized protein</fullName>
    </submittedName>
</protein>
<evidence type="ECO:0000313" key="3">
    <source>
        <dbReference type="Proteomes" id="UP000198856"/>
    </source>
</evidence>
<accession>A0A1G8V4Y5</accession>